<keyword evidence="7" id="KW-1185">Reference proteome</keyword>
<feature type="compositionally biased region" description="Low complexity" evidence="4">
    <location>
        <begin position="90"/>
        <end position="100"/>
    </location>
</feature>
<dbReference type="InterPro" id="IPR004827">
    <property type="entry name" value="bZIP"/>
</dbReference>
<dbReference type="Gene3D" id="1.20.5.170">
    <property type="match status" value="1"/>
</dbReference>
<evidence type="ECO:0000256" key="4">
    <source>
        <dbReference type="SAM" id="MobiDB-lite"/>
    </source>
</evidence>
<proteinExistence type="predicted"/>
<dbReference type="PANTHER" id="PTHR22952:SF433">
    <property type="entry name" value="PROTEIN FD"/>
    <property type="match status" value="1"/>
</dbReference>
<accession>A0AAN9JYY6</accession>
<dbReference type="GO" id="GO:0045893">
    <property type="term" value="P:positive regulation of DNA-templated transcription"/>
    <property type="evidence" value="ECO:0007669"/>
    <property type="project" value="InterPro"/>
</dbReference>
<evidence type="ECO:0000259" key="5">
    <source>
        <dbReference type="PROSITE" id="PS00036"/>
    </source>
</evidence>
<dbReference type="InterPro" id="IPR046347">
    <property type="entry name" value="bZIP_sf"/>
</dbReference>
<dbReference type="InterPro" id="IPR043452">
    <property type="entry name" value="BZIP46-like"/>
</dbReference>
<evidence type="ECO:0000256" key="3">
    <source>
        <dbReference type="ARBA" id="ARBA00023242"/>
    </source>
</evidence>
<dbReference type="PANTHER" id="PTHR22952">
    <property type="entry name" value="CAMP-RESPONSE ELEMENT BINDING PROTEIN-RELATED"/>
    <property type="match status" value="1"/>
</dbReference>
<dbReference type="Pfam" id="PF00170">
    <property type="entry name" value="bZIP_1"/>
    <property type="match status" value="1"/>
</dbReference>
<evidence type="ECO:0000256" key="1">
    <source>
        <dbReference type="ARBA" id="ARBA00004123"/>
    </source>
</evidence>
<keyword evidence="2" id="KW-0238">DNA-binding</keyword>
<dbReference type="GO" id="GO:0003677">
    <property type="term" value="F:DNA binding"/>
    <property type="evidence" value="ECO:0007669"/>
    <property type="project" value="UniProtKB-KW"/>
</dbReference>
<feature type="compositionally biased region" description="Pro residues" evidence="4">
    <location>
        <begin position="80"/>
        <end position="89"/>
    </location>
</feature>
<dbReference type="GO" id="GO:0005634">
    <property type="term" value="C:nucleus"/>
    <property type="evidence" value="ECO:0007669"/>
    <property type="project" value="UniProtKB-SubCell"/>
</dbReference>
<evidence type="ECO:0000256" key="2">
    <source>
        <dbReference type="ARBA" id="ARBA00023125"/>
    </source>
</evidence>
<comment type="subcellular location">
    <subcellularLocation>
        <location evidence="1">Nucleus</location>
    </subcellularLocation>
</comment>
<dbReference type="CDD" id="cd14707">
    <property type="entry name" value="bZIP_plant_BZIP46"/>
    <property type="match status" value="1"/>
</dbReference>
<sequence>MEEVWKEINLASLNEQNIGGRSKRSNLGGVMFQDFLGRPFSTIDPPNSSQTASIYCPASPAPLTVLSLSSRPHFHFDPLTPKPSHPPPISSTTSSSSNFNTPSPLLHTFPCPSSFSSLPTKTFPQPPPDCNLGDRRNKRMIKNRESAARSRARKQEKIASFFLFFFLH</sequence>
<dbReference type="EMBL" id="JAYMYQ010000010">
    <property type="protein sequence ID" value="KAK7307463.1"/>
    <property type="molecule type" value="Genomic_DNA"/>
</dbReference>
<dbReference type="SUPFAM" id="SSF57959">
    <property type="entry name" value="Leucine zipper domain"/>
    <property type="match status" value="1"/>
</dbReference>
<comment type="caution">
    <text evidence="6">The sequence shown here is derived from an EMBL/GenBank/DDBJ whole genome shotgun (WGS) entry which is preliminary data.</text>
</comment>
<feature type="domain" description="BZIP" evidence="5">
    <location>
        <begin position="138"/>
        <end position="153"/>
    </location>
</feature>
<keyword evidence="3" id="KW-0539">Nucleus</keyword>
<reference evidence="6 7" key="1">
    <citation type="submission" date="2024-01" db="EMBL/GenBank/DDBJ databases">
        <title>The genomes of 5 underutilized Papilionoideae crops provide insights into root nodulation and disease resistanc.</title>
        <authorList>
            <person name="Jiang F."/>
        </authorList>
    </citation>
    <scope>NUCLEOTIDE SEQUENCE [LARGE SCALE GENOMIC DNA]</scope>
    <source>
        <strain evidence="6">LVBAO_FW01</strain>
        <tissue evidence="6">Leaves</tissue>
    </source>
</reference>
<gene>
    <name evidence="6" type="ORF">VNO77_40555</name>
</gene>
<dbReference type="GO" id="GO:0003700">
    <property type="term" value="F:DNA-binding transcription factor activity"/>
    <property type="evidence" value="ECO:0007669"/>
    <property type="project" value="InterPro"/>
</dbReference>
<evidence type="ECO:0000313" key="6">
    <source>
        <dbReference type="EMBL" id="KAK7307463.1"/>
    </source>
</evidence>
<evidence type="ECO:0000313" key="7">
    <source>
        <dbReference type="Proteomes" id="UP001367508"/>
    </source>
</evidence>
<organism evidence="6 7">
    <name type="scientific">Canavalia gladiata</name>
    <name type="common">Sword bean</name>
    <name type="synonym">Dolichos gladiatus</name>
    <dbReference type="NCBI Taxonomy" id="3824"/>
    <lineage>
        <taxon>Eukaryota</taxon>
        <taxon>Viridiplantae</taxon>
        <taxon>Streptophyta</taxon>
        <taxon>Embryophyta</taxon>
        <taxon>Tracheophyta</taxon>
        <taxon>Spermatophyta</taxon>
        <taxon>Magnoliopsida</taxon>
        <taxon>eudicotyledons</taxon>
        <taxon>Gunneridae</taxon>
        <taxon>Pentapetalae</taxon>
        <taxon>rosids</taxon>
        <taxon>fabids</taxon>
        <taxon>Fabales</taxon>
        <taxon>Fabaceae</taxon>
        <taxon>Papilionoideae</taxon>
        <taxon>50 kb inversion clade</taxon>
        <taxon>NPAAA clade</taxon>
        <taxon>indigoferoid/millettioid clade</taxon>
        <taxon>Phaseoleae</taxon>
        <taxon>Canavalia</taxon>
    </lineage>
</organism>
<dbReference type="Proteomes" id="UP001367508">
    <property type="component" value="Unassembled WGS sequence"/>
</dbReference>
<name>A0AAN9JYY6_CANGL</name>
<dbReference type="PROSITE" id="PS00036">
    <property type="entry name" value="BZIP_BASIC"/>
    <property type="match status" value="1"/>
</dbReference>
<feature type="region of interest" description="Disordered" evidence="4">
    <location>
        <begin position="76"/>
        <end position="100"/>
    </location>
</feature>
<dbReference type="AlphaFoldDB" id="A0AAN9JYY6"/>
<protein>
    <recommendedName>
        <fullName evidence="5">BZIP domain-containing protein</fullName>
    </recommendedName>
</protein>
<feature type="region of interest" description="Disordered" evidence="4">
    <location>
        <begin position="117"/>
        <end position="138"/>
    </location>
</feature>